<evidence type="ECO:0000313" key="2">
    <source>
        <dbReference type="EMBL" id="TWH96673.1"/>
    </source>
</evidence>
<dbReference type="InterPro" id="IPR002397">
    <property type="entry name" value="Cyt_P450_B"/>
</dbReference>
<dbReference type="Pfam" id="PF00067">
    <property type="entry name" value="p450"/>
    <property type="match status" value="1"/>
</dbReference>
<name>A0A562KN62_SPHWJ</name>
<dbReference type="PANTHER" id="PTHR46696">
    <property type="entry name" value="P450, PUTATIVE (EUROFUNG)-RELATED"/>
    <property type="match status" value="1"/>
</dbReference>
<dbReference type="AlphaFoldDB" id="A0A562KN62"/>
<organism evidence="2 3">
    <name type="scientific">Sphingobium wenxiniae (strain DSM 21828 / CGMCC 1.7748 / JZ-1)</name>
    <dbReference type="NCBI Taxonomy" id="595605"/>
    <lineage>
        <taxon>Bacteria</taxon>
        <taxon>Pseudomonadati</taxon>
        <taxon>Pseudomonadota</taxon>
        <taxon>Alphaproteobacteria</taxon>
        <taxon>Sphingomonadales</taxon>
        <taxon>Sphingomonadaceae</taxon>
        <taxon>Sphingobium</taxon>
    </lineage>
</organism>
<dbReference type="CDD" id="cd11035">
    <property type="entry name" value="P450cam-like"/>
    <property type="match status" value="1"/>
</dbReference>
<dbReference type="SUPFAM" id="SSF48264">
    <property type="entry name" value="Cytochrome P450"/>
    <property type="match status" value="1"/>
</dbReference>
<dbReference type="EMBL" id="VLKK01000002">
    <property type="protein sequence ID" value="TWH96673.1"/>
    <property type="molecule type" value="Genomic_DNA"/>
</dbReference>
<evidence type="ECO:0000256" key="1">
    <source>
        <dbReference type="ARBA" id="ARBA00010617"/>
    </source>
</evidence>
<dbReference type="Proteomes" id="UP000316624">
    <property type="component" value="Unassembled WGS sequence"/>
</dbReference>
<comment type="caution">
    <text evidence="2">The sequence shown here is derived from an EMBL/GenBank/DDBJ whole genome shotgun (WGS) entry which is preliminary data.</text>
</comment>
<dbReference type="GO" id="GO:0004497">
    <property type="term" value="F:monooxygenase activity"/>
    <property type="evidence" value="ECO:0007669"/>
    <property type="project" value="InterPro"/>
</dbReference>
<dbReference type="GO" id="GO:0020037">
    <property type="term" value="F:heme binding"/>
    <property type="evidence" value="ECO:0007669"/>
    <property type="project" value="InterPro"/>
</dbReference>
<dbReference type="InterPro" id="IPR036396">
    <property type="entry name" value="Cyt_P450_sf"/>
</dbReference>
<dbReference type="Gene3D" id="1.10.630.10">
    <property type="entry name" value="Cytochrome P450"/>
    <property type="match status" value="1"/>
</dbReference>
<proteinExistence type="inferred from homology"/>
<evidence type="ECO:0000313" key="3">
    <source>
        <dbReference type="Proteomes" id="UP000316624"/>
    </source>
</evidence>
<accession>A0A562KN62</accession>
<gene>
    <name evidence="2" type="ORF">IQ35_00604</name>
</gene>
<dbReference type="RefSeq" id="WP_021245993.1">
    <property type="nucleotide sequence ID" value="NZ_JACIIY010000009.1"/>
</dbReference>
<dbReference type="PANTHER" id="PTHR46696:SF6">
    <property type="entry name" value="P450, PUTATIVE (EUROFUNG)-RELATED"/>
    <property type="match status" value="1"/>
</dbReference>
<comment type="similarity">
    <text evidence="1">Belongs to the cytochrome P450 family.</text>
</comment>
<dbReference type="InterPro" id="IPR001128">
    <property type="entry name" value="Cyt_P450"/>
</dbReference>
<dbReference type="PRINTS" id="PR00359">
    <property type="entry name" value="BP450"/>
</dbReference>
<protein>
    <submittedName>
        <fullName evidence="2">Cytochrome P450</fullName>
    </submittedName>
</protein>
<keyword evidence="3" id="KW-1185">Reference proteome</keyword>
<sequence length="407" mass="46283">MTDISIDTVRIPDHVPPDLVWNGDMDRFVRDMNDPYLAAARLHDGPDIIWSPHAYRGSPGWILTRYALVRDAFMDHGHLSSASNSGAADLLGVDWCLNPLEIDPPAHTKYRQVLQPWFQPSAVNKMDAMVRDTCRSILDRFEGRQSCEFVEEFATQFPSLVFLSLMGLPHENLDQFLEWEHAFFRGGDIPTRVVGIRSIRAYMEDFLEKRRHMPAGDLGSLIANAEIQGRQLDHGEAMGMLMVLYLGGLDTVASSLGWHFRHLAQDQALQTRLRDHPEDIPGAVDEFLRAFGVTYTIRHVTEDFEFHGVGFKTGEIVVLPTYLASRDPREYADPHRIDPSRKARHVTLATGVHNCLGIHLAKRELKIVMEEWLSRFRNIHIPEGETAEWHTEGVWGVARLPLAWDPA</sequence>
<reference evidence="2 3" key="1">
    <citation type="journal article" date="2015" name="Stand. Genomic Sci.">
        <title>Genomic Encyclopedia of Bacterial and Archaeal Type Strains, Phase III: the genomes of soil and plant-associated and newly described type strains.</title>
        <authorList>
            <person name="Whitman W.B."/>
            <person name="Woyke T."/>
            <person name="Klenk H.P."/>
            <person name="Zhou Y."/>
            <person name="Lilburn T.G."/>
            <person name="Beck B.J."/>
            <person name="De Vos P."/>
            <person name="Vandamme P."/>
            <person name="Eisen J.A."/>
            <person name="Garrity G."/>
            <person name="Hugenholtz P."/>
            <person name="Kyrpides N.C."/>
        </authorList>
    </citation>
    <scope>NUCLEOTIDE SEQUENCE [LARGE SCALE GENOMIC DNA]</scope>
    <source>
        <strain evidence="2 3">CGMCC 1.7748</strain>
    </source>
</reference>
<dbReference type="GO" id="GO:0005506">
    <property type="term" value="F:iron ion binding"/>
    <property type="evidence" value="ECO:0007669"/>
    <property type="project" value="InterPro"/>
</dbReference>
<dbReference type="GO" id="GO:0016705">
    <property type="term" value="F:oxidoreductase activity, acting on paired donors, with incorporation or reduction of molecular oxygen"/>
    <property type="evidence" value="ECO:0007669"/>
    <property type="project" value="InterPro"/>
</dbReference>